<dbReference type="InterPro" id="IPR011006">
    <property type="entry name" value="CheY-like_superfamily"/>
</dbReference>
<dbReference type="InterPro" id="IPR018060">
    <property type="entry name" value="HTH_AraC"/>
</dbReference>
<evidence type="ECO:0000313" key="14">
    <source>
        <dbReference type="Proteomes" id="UP001215398"/>
    </source>
</evidence>
<accession>A0ABT5H8R9</accession>
<protein>
    <recommendedName>
        <fullName evidence="2">histidine kinase</fullName>
        <ecNumber evidence="2">2.7.13.3</ecNumber>
    </recommendedName>
</protein>
<dbReference type="Gene3D" id="2.130.10.10">
    <property type="entry name" value="YVTN repeat-like/Quinoprotein amine dehydrogenase"/>
    <property type="match status" value="2"/>
</dbReference>
<dbReference type="InterPro" id="IPR009057">
    <property type="entry name" value="Homeodomain-like_sf"/>
</dbReference>
<evidence type="ECO:0000256" key="7">
    <source>
        <dbReference type="PROSITE-ProRule" id="PRU00169"/>
    </source>
</evidence>
<dbReference type="SMART" id="SM00342">
    <property type="entry name" value="HTH_ARAC"/>
    <property type="match status" value="1"/>
</dbReference>
<keyword evidence="8" id="KW-0472">Membrane</keyword>
<feature type="signal peptide" evidence="9">
    <location>
        <begin position="1"/>
        <end position="19"/>
    </location>
</feature>
<keyword evidence="3 7" id="KW-0597">Phosphoprotein</keyword>
<evidence type="ECO:0000256" key="1">
    <source>
        <dbReference type="ARBA" id="ARBA00000085"/>
    </source>
</evidence>
<dbReference type="SUPFAM" id="SSF55874">
    <property type="entry name" value="ATPase domain of HSP90 chaperone/DNA topoisomerase II/histidine kinase"/>
    <property type="match status" value="1"/>
</dbReference>
<dbReference type="InterPro" id="IPR011123">
    <property type="entry name" value="Y_Y_Y"/>
</dbReference>
<evidence type="ECO:0000313" key="13">
    <source>
        <dbReference type="EMBL" id="MDC7136311.1"/>
    </source>
</evidence>
<comment type="caution">
    <text evidence="13">The sequence shown here is derived from an EMBL/GenBank/DDBJ whole genome shotgun (WGS) entry which is preliminary data.</text>
</comment>
<evidence type="ECO:0000256" key="3">
    <source>
        <dbReference type="ARBA" id="ARBA00022553"/>
    </source>
</evidence>
<feature type="modified residue" description="4-aspartylphosphate" evidence="7">
    <location>
        <position position="1096"/>
    </location>
</feature>
<sequence length="1301" mass="149122">MKYSIIYILFLFVVTSLHAQYMQTINCDNGLSNRRVFQIVKDKSNFMWFATRAGFDRYDGKYIRHYTLPQPKDSRIFGLATTRGGDIWGFSSHGNLYYYDKNKDCYILELSLDSLLKEDEPFIFKIYIDSQERIWICSSYGLYCYFPQKKKFSSVTGITNQTVYEINEIGNGQYALFTERGFSMLEITDNPFNVISTDILQSDCSISQIRSSYYDAPSKTIWLGSFTGKLFIYQLESREFLQIPLAGNHYAIRTMTADDHDNILVGTDGGGILFIDKNTHKVVTTMTESEDQVNDLISKNVYDIYSDRGGKIWIGTYNRGICVYNPHTFDVTMTQHERMNPNSLAHSYVNALLEDKEGDMWYANNKGVSVFIAATQQWKHFFTQDNSIMSLCEDRNGNIWAAGFSAGVYSLNKRTGNMRHFTVTSSKKRMVTNDITAIYADRDNDIWISQFKGDVLRYTPQTDSYVRVNLQFVNTFIEKDAQTLFAGTRSGLYQINRDNNKVEKISTGLQVEGSLNNPYINTMYLDTNGRLWMGTEGGLSYYDILTKSIVNVKGFESYTICGIQADQFSHLWISTHMGLIRLNPQTGQTYKFGIADGFLSEDFNTGAYTRRANGNLVFGSPIGAVEFSPESAATKVSQPKLYFDQFSLYNQVVYPRIKGSPLQTTVDETERITLKHDQNTFSVSFVNINFSNPDKWMFTWKLEGFDREWSRPTNQSVASYSNLDAGSYKLLVRVFNENDSSVSETRTMDIVVQPPFWNSIYAYIVYMLLVLWIAYMLYRYFTNRMAERSSRERTRFFIDTAHNIRTPITLIKAPLNELEHEECLSAQGRHFLDLALRNVEKLNTLINQLIDLQRAESNALKLTVTQCELDMWLKRKMESFLPLAGQKKITLSFEDTGRRVMAWFDTAKMDTIFDNLISNAIKYSPEGSTVRIIAYADDTSWGFRVSDNGIGIPVKARKHLFKRYYRADNAINTSETGSGLGLLITRSLVSLMQGEICFKSEEGKGSTFVLRFKNGNQHFLPEEIVDDKLNEIENIENDDEEITRSLPELLLVEDNIEMCEYLSASLSSQYHILVAHNGVEAMELLKERSPQIVLSDVVMPLMRGDELCRRMKSDMSYCHIPVILITALDEKSNIIAGYEAGAEDYILKPFDIGILKVKIESILKNRLHLQETFAASAGEEKMVEYTNNMDNEFMQKSEHIIERYLSDVTFSINTFCSELGMSRTSVYNKLKALTGLSPNDFIKIIRLKKAAALLREQRYYVSEVAYLTGFPDVKYFSVAFKKQFGVTPKKYSNVDNVENEI</sequence>
<dbReference type="InterPro" id="IPR015943">
    <property type="entry name" value="WD40/YVTN_repeat-like_dom_sf"/>
</dbReference>
<dbReference type="SUPFAM" id="SSF46689">
    <property type="entry name" value="Homeodomain-like"/>
    <property type="match status" value="1"/>
</dbReference>
<dbReference type="Gene3D" id="3.30.565.10">
    <property type="entry name" value="Histidine kinase-like ATPase, C-terminal domain"/>
    <property type="match status" value="1"/>
</dbReference>
<dbReference type="PROSITE" id="PS50109">
    <property type="entry name" value="HIS_KIN"/>
    <property type="match status" value="1"/>
</dbReference>
<dbReference type="EC" id="2.7.13.3" evidence="2"/>
<evidence type="ECO:0000259" key="12">
    <source>
        <dbReference type="PROSITE" id="PS50110"/>
    </source>
</evidence>
<dbReference type="Gene3D" id="1.10.287.130">
    <property type="match status" value="1"/>
</dbReference>
<gene>
    <name evidence="13" type="ORF">PQG98_08145</name>
</gene>
<dbReference type="Gene3D" id="2.60.40.10">
    <property type="entry name" value="Immunoglobulins"/>
    <property type="match status" value="1"/>
</dbReference>
<keyword evidence="8" id="KW-1133">Transmembrane helix</keyword>
<keyword evidence="5" id="KW-0238">DNA-binding</keyword>
<feature type="chain" id="PRO_5046862360" description="histidine kinase" evidence="9">
    <location>
        <begin position="20"/>
        <end position="1301"/>
    </location>
</feature>
<comment type="catalytic activity">
    <reaction evidence="1">
        <text>ATP + protein L-histidine = ADP + protein N-phospho-L-histidine.</text>
        <dbReference type="EC" id="2.7.13.3"/>
    </reaction>
</comment>
<dbReference type="Pfam" id="PF00072">
    <property type="entry name" value="Response_reg"/>
    <property type="match status" value="1"/>
</dbReference>
<dbReference type="PANTHER" id="PTHR43547">
    <property type="entry name" value="TWO-COMPONENT HISTIDINE KINASE"/>
    <property type="match status" value="1"/>
</dbReference>
<dbReference type="Pfam" id="PF02518">
    <property type="entry name" value="HATPase_c"/>
    <property type="match status" value="1"/>
</dbReference>
<dbReference type="SMART" id="SM00388">
    <property type="entry name" value="HisKA"/>
    <property type="match status" value="1"/>
</dbReference>
<dbReference type="SMART" id="SM00387">
    <property type="entry name" value="HATPase_c"/>
    <property type="match status" value="1"/>
</dbReference>
<evidence type="ECO:0000256" key="4">
    <source>
        <dbReference type="ARBA" id="ARBA00023015"/>
    </source>
</evidence>
<feature type="domain" description="Response regulatory" evidence="12">
    <location>
        <begin position="1048"/>
        <end position="1163"/>
    </location>
</feature>
<dbReference type="InterPro" id="IPR003594">
    <property type="entry name" value="HATPase_dom"/>
</dbReference>
<dbReference type="SMART" id="SM00448">
    <property type="entry name" value="REC"/>
    <property type="match status" value="1"/>
</dbReference>
<dbReference type="CDD" id="cd00082">
    <property type="entry name" value="HisKA"/>
    <property type="match status" value="1"/>
</dbReference>
<dbReference type="PROSITE" id="PS00041">
    <property type="entry name" value="HTH_ARAC_FAMILY_1"/>
    <property type="match status" value="1"/>
</dbReference>
<evidence type="ECO:0000256" key="5">
    <source>
        <dbReference type="ARBA" id="ARBA00023125"/>
    </source>
</evidence>
<dbReference type="Gene3D" id="1.10.10.60">
    <property type="entry name" value="Homeodomain-like"/>
    <property type="match status" value="1"/>
</dbReference>
<dbReference type="Pfam" id="PF07494">
    <property type="entry name" value="Reg_prop"/>
    <property type="match status" value="3"/>
</dbReference>
<dbReference type="InterPro" id="IPR018062">
    <property type="entry name" value="HTH_AraC-typ_CS"/>
</dbReference>
<dbReference type="InterPro" id="IPR004358">
    <property type="entry name" value="Sig_transdc_His_kin-like_C"/>
</dbReference>
<evidence type="ECO:0000256" key="2">
    <source>
        <dbReference type="ARBA" id="ARBA00012438"/>
    </source>
</evidence>
<dbReference type="PROSITE" id="PS50110">
    <property type="entry name" value="RESPONSE_REGULATORY"/>
    <property type="match status" value="1"/>
</dbReference>
<keyword evidence="4" id="KW-0805">Transcription regulation</keyword>
<dbReference type="InterPro" id="IPR011110">
    <property type="entry name" value="Reg_prop"/>
</dbReference>
<reference evidence="13 14" key="1">
    <citation type="submission" date="2023-01" db="EMBL/GenBank/DDBJ databases">
        <title>Exploring GABA producing Bacteroides strains toward improving mental health.</title>
        <authorList>
            <person name="Yousuf B."/>
            <person name="Bouhlel N.E."/>
            <person name="Mottawea W."/>
            <person name="Hammami R."/>
        </authorList>
    </citation>
    <scope>NUCLEOTIDE SEQUENCE [LARGE SCALE GENOMIC DNA]</scope>
    <source>
        <strain evidence="13 14">UO.H1054</strain>
    </source>
</reference>
<dbReference type="InterPro" id="IPR013783">
    <property type="entry name" value="Ig-like_fold"/>
</dbReference>
<dbReference type="InterPro" id="IPR005467">
    <property type="entry name" value="His_kinase_dom"/>
</dbReference>
<dbReference type="Gene3D" id="3.40.50.2300">
    <property type="match status" value="1"/>
</dbReference>
<dbReference type="InterPro" id="IPR001789">
    <property type="entry name" value="Sig_transdc_resp-reg_receiver"/>
</dbReference>
<feature type="transmembrane region" description="Helical" evidence="8">
    <location>
        <begin position="760"/>
        <end position="781"/>
    </location>
</feature>
<evidence type="ECO:0000259" key="11">
    <source>
        <dbReference type="PROSITE" id="PS50109"/>
    </source>
</evidence>
<dbReference type="Pfam" id="PF07495">
    <property type="entry name" value="Y_Y_Y"/>
    <property type="match status" value="1"/>
</dbReference>
<keyword evidence="9" id="KW-0732">Signal</keyword>
<dbReference type="SUPFAM" id="SSF63829">
    <property type="entry name" value="Calcium-dependent phosphotriesterase"/>
    <property type="match status" value="3"/>
</dbReference>
<dbReference type="InterPro" id="IPR036097">
    <property type="entry name" value="HisK_dim/P_sf"/>
</dbReference>
<dbReference type="InterPro" id="IPR036890">
    <property type="entry name" value="HATPase_C_sf"/>
</dbReference>
<dbReference type="PANTHER" id="PTHR43547:SF2">
    <property type="entry name" value="HYBRID SIGNAL TRANSDUCTION HISTIDINE KINASE C"/>
    <property type="match status" value="1"/>
</dbReference>
<dbReference type="Pfam" id="PF12833">
    <property type="entry name" value="HTH_18"/>
    <property type="match status" value="1"/>
</dbReference>
<evidence type="ECO:0000256" key="8">
    <source>
        <dbReference type="SAM" id="Phobius"/>
    </source>
</evidence>
<keyword evidence="6" id="KW-0804">Transcription</keyword>
<keyword evidence="8" id="KW-0812">Transmembrane</keyword>
<evidence type="ECO:0000256" key="9">
    <source>
        <dbReference type="SAM" id="SignalP"/>
    </source>
</evidence>
<name>A0ABT5H8R9_9BACE</name>
<dbReference type="Proteomes" id="UP001215398">
    <property type="component" value="Unassembled WGS sequence"/>
</dbReference>
<keyword evidence="14" id="KW-1185">Reference proteome</keyword>
<dbReference type="PRINTS" id="PR00344">
    <property type="entry name" value="BCTRLSENSOR"/>
</dbReference>
<dbReference type="EMBL" id="JAQPYS010000053">
    <property type="protein sequence ID" value="MDC7136311.1"/>
    <property type="molecule type" value="Genomic_DNA"/>
</dbReference>
<dbReference type="PROSITE" id="PS01124">
    <property type="entry name" value="HTH_ARAC_FAMILY_2"/>
    <property type="match status" value="1"/>
</dbReference>
<feature type="domain" description="HTH araC/xylS-type" evidence="10">
    <location>
        <begin position="1195"/>
        <end position="1294"/>
    </location>
</feature>
<evidence type="ECO:0000259" key="10">
    <source>
        <dbReference type="PROSITE" id="PS01124"/>
    </source>
</evidence>
<evidence type="ECO:0000256" key="6">
    <source>
        <dbReference type="ARBA" id="ARBA00023163"/>
    </source>
</evidence>
<dbReference type="SUPFAM" id="SSF52172">
    <property type="entry name" value="CheY-like"/>
    <property type="match status" value="1"/>
</dbReference>
<proteinExistence type="predicted"/>
<dbReference type="SUPFAM" id="SSF47384">
    <property type="entry name" value="Homodimeric domain of signal transducing histidine kinase"/>
    <property type="match status" value="1"/>
</dbReference>
<dbReference type="InterPro" id="IPR003661">
    <property type="entry name" value="HisK_dim/P_dom"/>
</dbReference>
<dbReference type="CDD" id="cd00075">
    <property type="entry name" value="HATPase"/>
    <property type="match status" value="1"/>
</dbReference>
<dbReference type="Pfam" id="PF00512">
    <property type="entry name" value="HisKA"/>
    <property type="match status" value="1"/>
</dbReference>
<organism evidence="13 14">
    <name type="scientific">Bacteroides zhangwenhongii</name>
    <dbReference type="NCBI Taxonomy" id="2650157"/>
    <lineage>
        <taxon>Bacteria</taxon>
        <taxon>Pseudomonadati</taxon>
        <taxon>Bacteroidota</taxon>
        <taxon>Bacteroidia</taxon>
        <taxon>Bacteroidales</taxon>
        <taxon>Bacteroidaceae</taxon>
        <taxon>Bacteroides</taxon>
    </lineage>
</organism>
<feature type="domain" description="Histidine kinase" evidence="11">
    <location>
        <begin position="799"/>
        <end position="1016"/>
    </location>
</feature>